<dbReference type="SUPFAM" id="SSF55874">
    <property type="entry name" value="ATPase domain of HSP90 chaperone/DNA topoisomerase II/histidine kinase"/>
    <property type="match status" value="1"/>
</dbReference>
<dbReference type="AlphaFoldDB" id="A0A832VYU9"/>
<protein>
    <submittedName>
        <fullName evidence="3">PAS domain-containing protein</fullName>
    </submittedName>
</protein>
<dbReference type="PROSITE" id="PS50113">
    <property type="entry name" value="PAC"/>
    <property type="match status" value="1"/>
</dbReference>
<dbReference type="PROSITE" id="PS50112">
    <property type="entry name" value="PAS"/>
    <property type="match status" value="1"/>
</dbReference>
<dbReference type="InterPro" id="IPR036890">
    <property type="entry name" value="HATPase_C_sf"/>
</dbReference>
<accession>A0A832VYU9</accession>
<name>A0A832VYU9_9EURY</name>
<dbReference type="SUPFAM" id="SSF55785">
    <property type="entry name" value="PYP-like sensor domain (PAS domain)"/>
    <property type="match status" value="1"/>
</dbReference>
<dbReference type="CDD" id="cd00130">
    <property type="entry name" value="PAS"/>
    <property type="match status" value="1"/>
</dbReference>
<dbReference type="InterPro" id="IPR035965">
    <property type="entry name" value="PAS-like_dom_sf"/>
</dbReference>
<dbReference type="GeneID" id="25392915"/>
<dbReference type="PANTHER" id="PTHR43065:SF23">
    <property type="entry name" value="SENSOR HISTIDINE KINASE PDTAS"/>
    <property type="match status" value="1"/>
</dbReference>
<proteinExistence type="predicted"/>
<sequence>MVINAVKSGECGSQWVLQILSTSPYSVMRAGNDGTVLYANEASVTLLEVWRTGIGQKLPFQFLLFVRKAIRKKEVLNIEVKVNKKEYFFVFNPLENGYVHIYGMDLTFMAARKKKLLTREKQQEPFPETLMDRTAEMVASVLKAEFCRIFKLPHECSYFPGSQSSIQEIGCTGQPASSGELSGGVSVFIRIQGKPPLVATLYRNRQDEFAPEEVRFLRYVLSLIRKIQKCKGIDNELQDRILFLESLLEEVPNPAYFRDVSQTFQDCSEFFAGKNSLFSDRKTSGYSMNELEEVIPKELTAIYKRKSVEFPGISGDLEVIPGVCGMFRESEEALQIALEVQKVLWTVINNSPAVVFLWRNEDKWPADFVSENVSMLGYEVEDFTSERVLYGDIVHRDDLKNVQEKLDRCIEDRCEGFKMEYRICTKTGELRWVDERTYIQRDDESHAIYFQGVVIDITERKAAEEALARAEHLRKKEINHRIKNNLQIVSSLLDLQAEQFSDKKVIEAFRESENRIVSMSLIHEELYESGNLDILDFSSYIRKLIDDLCRSYSTESSHIRIKLDVETVFLGVNLAVSLGIIINELFTNSLKYAFSPGKGEEISISLLREDTRGQDQRPEAISEKVFLTASEDSENFTLVFADNGKGFPEESQFQKHGIPWAAACKCSCEPDRGEHRP</sequence>
<dbReference type="Pfam" id="PF08447">
    <property type="entry name" value="PAS_3"/>
    <property type="match status" value="1"/>
</dbReference>
<organism evidence="3 4">
    <name type="scientific">Methanosarcina acetivorans</name>
    <dbReference type="NCBI Taxonomy" id="2214"/>
    <lineage>
        <taxon>Archaea</taxon>
        <taxon>Methanobacteriati</taxon>
        <taxon>Methanobacteriota</taxon>
        <taxon>Stenosarchaea group</taxon>
        <taxon>Methanomicrobia</taxon>
        <taxon>Methanosarcinales</taxon>
        <taxon>Methanosarcinaceae</taxon>
        <taxon>Methanosarcina</taxon>
    </lineage>
</organism>
<dbReference type="SMART" id="SM00086">
    <property type="entry name" value="PAC"/>
    <property type="match status" value="1"/>
</dbReference>
<dbReference type="PANTHER" id="PTHR43065">
    <property type="entry name" value="SENSOR HISTIDINE KINASE"/>
    <property type="match status" value="1"/>
</dbReference>
<gene>
    <name evidence="3" type="ORF">HA338_08955</name>
</gene>
<evidence type="ECO:0000259" key="2">
    <source>
        <dbReference type="PROSITE" id="PS50113"/>
    </source>
</evidence>
<evidence type="ECO:0000313" key="4">
    <source>
        <dbReference type="Proteomes" id="UP000600774"/>
    </source>
</evidence>
<dbReference type="RefSeq" id="WP_011021477.1">
    <property type="nucleotide sequence ID" value="NZ_DUJU01000103.1"/>
</dbReference>
<dbReference type="InterPro" id="IPR001610">
    <property type="entry name" value="PAC"/>
</dbReference>
<dbReference type="InterPro" id="IPR011495">
    <property type="entry name" value="Sig_transdc_His_kin_sub2_dim/P"/>
</dbReference>
<dbReference type="InterPro" id="IPR000014">
    <property type="entry name" value="PAS"/>
</dbReference>
<dbReference type="Gene3D" id="3.30.565.10">
    <property type="entry name" value="Histidine kinase-like ATPase, C-terminal domain"/>
    <property type="match status" value="1"/>
</dbReference>
<evidence type="ECO:0000259" key="1">
    <source>
        <dbReference type="PROSITE" id="PS50112"/>
    </source>
</evidence>
<dbReference type="InterPro" id="IPR000700">
    <property type="entry name" value="PAS-assoc_C"/>
</dbReference>
<dbReference type="Gene3D" id="3.30.450.20">
    <property type="entry name" value="PAS domain"/>
    <property type="match status" value="1"/>
</dbReference>
<dbReference type="EMBL" id="DUJU01000103">
    <property type="protein sequence ID" value="HIH94157.1"/>
    <property type="molecule type" value="Genomic_DNA"/>
</dbReference>
<dbReference type="Pfam" id="PF07568">
    <property type="entry name" value="HisKA_2"/>
    <property type="match status" value="1"/>
</dbReference>
<evidence type="ECO:0000313" key="3">
    <source>
        <dbReference type="EMBL" id="HIH94157.1"/>
    </source>
</evidence>
<dbReference type="NCBIfam" id="TIGR00229">
    <property type="entry name" value="sensory_box"/>
    <property type="match status" value="1"/>
</dbReference>
<feature type="domain" description="PAC" evidence="2">
    <location>
        <begin position="417"/>
        <end position="469"/>
    </location>
</feature>
<feature type="domain" description="PAS" evidence="1">
    <location>
        <begin position="374"/>
        <end position="413"/>
    </location>
</feature>
<dbReference type="Proteomes" id="UP000600774">
    <property type="component" value="Unassembled WGS sequence"/>
</dbReference>
<dbReference type="InterPro" id="IPR013655">
    <property type="entry name" value="PAS_fold_3"/>
</dbReference>
<reference evidence="3" key="1">
    <citation type="journal article" date="2020" name="bioRxiv">
        <title>A rank-normalized archaeal taxonomy based on genome phylogeny resolves widespread incomplete and uneven classifications.</title>
        <authorList>
            <person name="Rinke C."/>
            <person name="Chuvochina M."/>
            <person name="Mussig A.J."/>
            <person name="Chaumeil P.-A."/>
            <person name="Waite D.W."/>
            <person name="Whitman W.B."/>
            <person name="Parks D.H."/>
            <person name="Hugenholtz P."/>
        </authorList>
    </citation>
    <scope>NUCLEOTIDE SEQUENCE</scope>
    <source>
        <strain evidence="3">UBA8876</strain>
    </source>
</reference>
<comment type="caution">
    <text evidence="3">The sequence shown here is derived from an EMBL/GenBank/DDBJ whole genome shotgun (WGS) entry which is preliminary data.</text>
</comment>